<feature type="domain" description="HTH cro/C1-type" evidence="1">
    <location>
        <begin position="48"/>
        <end position="68"/>
    </location>
</feature>
<dbReference type="Proteomes" id="UP001517376">
    <property type="component" value="Unassembled WGS sequence"/>
</dbReference>
<dbReference type="InterPro" id="IPR001387">
    <property type="entry name" value="Cro/C1-type_HTH"/>
</dbReference>
<dbReference type="InterPro" id="IPR010982">
    <property type="entry name" value="Lambda_DNA-bd_dom_sf"/>
</dbReference>
<comment type="caution">
    <text evidence="2">The sequence shown here is derived from an EMBL/GenBank/DDBJ whole genome shotgun (WGS) entry which is preliminary data.</text>
</comment>
<dbReference type="EMBL" id="JAAATW010000001">
    <property type="protein sequence ID" value="NBE05954.1"/>
    <property type="molecule type" value="Genomic_DNA"/>
</dbReference>
<dbReference type="PROSITE" id="PS50943">
    <property type="entry name" value="HTH_CROC1"/>
    <property type="match status" value="1"/>
</dbReference>
<accession>A0ABW9Y140</accession>
<proteinExistence type="predicted"/>
<name>A0ABW9Y140_9RHOB</name>
<reference evidence="3" key="1">
    <citation type="submission" date="2020-01" db="EMBL/GenBank/DDBJ databases">
        <title>Sphingomonas sp. strain CSW-10.</title>
        <authorList>
            <person name="Chen W.-M."/>
        </authorList>
    </citation>
    <scope>NUCLEOTIDE SEQUENCE [LARGE SCALE GENOMIC DNA]</scope>
    <source>
        <strain evidence="3">CCP-1</strain>
    </source>
</reference>
<dbReference type="Gene3D" id="1.10.260.40">
    <property type="entry name" value="lambda repressor-like DNA-binding domains"/>
    <property type="match status" value="1"/>
</dbReference>
<evidence type="ECO:0000313" key="3">
    <source>
        <dbReference type="Proteomes" id="UP001517376"/>
    </source>
</evidence>
<dbReference type="RefSeq" id="WP_161764793.1">
    <property type="nucleotide sequence ID" value="NZ_JAAATW010000001.1"/>
</dbReference>
<dbReference type="CDD" id="cd00093">
    <property type="entry name" value="HTH_XRE"/>
    <property type="match status" value="1"/>
</dbReference>
<keyword evidence="3" id="KW-1185">Reference proteome</keyword>
<dbReference type="SUPFAM" id="SSF47413">
    <property type="entry name" value="lambda repressor-like DNA-binding domains"/>
    <property type="match status" value="1"/>
</dbReference>
<organism evidence="2 3">
    <name type="scientific">Paragemmobacter ruber</name>
    <dbReference type="NCBI Taxonomy" id="1985673"/>
    <lineage>
        <taxon>Bacteria</taxon>
        <taxon>Pseudomonadati</taxon>
        <taxon>Pseudomonadota</taxon>
        <taxon>Alphaproteobacteria</taxon>
        <taxon>Rhodobacterales</taxon>
        <taxon>Paracoccaceae</taxon>
        <taxon>Paragemmobacter</taxon>
    </lineage>
</organism>
<evidence type="ECO:0000259" key="1">
    <source>
        <dbReference type="PROSITE" id="PS50943"/>
    </source>
</evidence>
<sequence length="210" mass="22466">MNVPGILDRITARRTELGLSEAAVASHGGSRDLIRNWRRAAQSGTTIKPRLDSLEAIALALGVSLEWLLHGGAEPRPHATPPAGLQEAVTPYRLQQHGTQGAMPELAALFGPAANTPATYRINVPMPDFQLAAGDVLVVDLARLPEPGELTLVTFTDETTASGTSTVCRYLPPYLWPGEPQQAALPLRLDNPQVTVRYPVIGSMRGLLPA</sequence>
<gene>
    <name evidence="2" type="ORF">GU920_00230</name>
</gene>
<protein>
    <recommendedName>
        <fullName evidence="1">HTH cro/C1-type domain-containing protein</fullName>
    </recommendedName>
</protein>
<evidence type="ECO:0000313" key="2">
    <source>
        <dbReference type="EMBL" id="NBE05954.1"/>
    </source>
</evidence>
<dbReference type="SMART" id="SM00530">
    <property type="entry name" value="HTH_XRE"/>
    <property type="match status" value="1"/>
</dbReference>